<evidence type="ECO:0000313" key="3">
    <source>
        <dbReference type="Proteomes" id="UP000509302"/>
    </source>
</evidence>
<dbReference type="AlphaFoldDB" id="A0A7H9AN37"/>
<dbReference type="EMBL" id="CP058595">
    <property type="protein sequence ID" value="QLG44848.1"/>
    <property type="molecule type" value="Genomic_DNA"/>
</dbReference>
<sequence>MKKTIYVRMIISSAVLFLTTLSCSDEKYEEPLEEGALPQKQEETFESSYSLLDYTPNKYYDFFETTDNTIGISILNSGPFVEKSTYKSDQLTAKASEIAYSINDVKFSGVSGSQKLDISDSESYFGKTVVVNFNSKLGTTFKDGSTSKEIEMYVPKQLEILKPLIKNESDLLPFCYFEDFVIEWNADPQNMEGLVVTVEYHGLSAIPENEKKINILNTDFIKEDNGRAVLDNAIWEGIPNTGIVTLTLLRGNVEIEEIDEENYKFFAEARVVLPLILIRDLNTLE</sequence>
<evidence type="ECO:0000256" key="1">
    <source>
        <dbReference type="SAM" id="SignalP"/>
    </source>
</evidence>
<proteinExistence type="predicted"/>
<organism evidence="2 3">
    <name type="scientific">Costertonia aggregata</name>
    <dbReference type="NCBI Taxonomy" id="343403"/>
    <lineage>
        <taxon>Bacteria</taxon>
        <taxon>Pseudomonadati</taxon>
        <taxon>Bacteroidota</taxon>
        <taxon>Flavobacteriia</taxon>
        <taxon>Flavobacteriales</taxon>
        <taxon>Flavobacteriaceae</taxon>
        <taxon>Costertonia</taxon>
    </lineage>
</organism>
<dbReference type="KEGG" id="cagg:HYG79_05605"/>
<keyword evidence="1" id="KW-0732">Signal</keyword>
<feature type="signal peptide" evidence="1">
    <location>
        <begin position="1"/>
        <end position="24"/>
    </location>
</feature>
<feature type="chain" id="PRO_5028979426" evidence="1">
    <location>
        <begin position="25"/>
        <end position="285"/>
    </location>
</feature>
<dbReference type="Proteomes" id="UP000509302">
    <property type="component" value="Chromosome"/>
</dbReference>
<keyword evidence="3" id="KW-1185">Reference proteome</keyword>
<name>A0A7H9AN37_9FLAO</name>
<protein>
    <submittedName>
        <fullName evidence="2">Uncharacterized protein</fullName>
    </submittedName>
</protein>
<evidence type="ECO:0000313" key="2">
    <source>
        <dbReference type="EMBL" id="QLG44848.1"/>
    </source>
</evidence>
<gene>
    <name evidence="2" type="ORF">HYG79_05605</name>
</gene>
<accession>A0A7H9AN37</accession>
<reference evidence="2 3" key="1">
    <citation type="journal article" date="2006" name="Int. J. Syst. Evol. Microbiol.">
        <title>Costertonia aggregata gen. nov., sp. nov., a mesophilic marine bacterium of the family Flavobacteriaceae, isolated from a mature biofilm.</title>
        <authorList>
            <person name="Kwon K.K."/>
            <person name="Lee Y.K."/>
            <person name="Lee H.K."/>
        </authorList>
    </citation>
    <scope>NUCLEOTIDE SEQUENCE [LARGE SCALE GENOMIC DNA]</scope>
    <source>
        <strain evidence="2 3">KCCM 42265</strain>
    </source>
</reference>
<dbReference type="RefSeq" id="WP_179241138.1">
    <property type="nucleotide sequence ID" value="NZ_CP058595.1"/>
</dbReference>
<dbReference type="PROSITE" id="PS51257">
    <property type="entry name" value="PROKAR_LIPOPROTEIN"/>
    <property type="match status" value="1"/>
</dbReference>